<dbReference type="InterPro" id="IPR029058">
    <property type="entry name" value="AB_hydrolase_fold"/>
</dbReference>
<evidence type="ECO:0008006" key="3">
    <source>
        <dbReference type="Google" id="ProtNLM"/>
    </source>
</evidence>
<dbReference type="AlphaFoldDB" id="A0AAE0LCD1"/>
<proteinExistence type="predicted"/>
<accession>A0AAE0LCD1</accession>
<keyword evidence="2" id="KW-1185">Reference proteome</keyword>
<sequence>ELELQGAPLQVVGQGFLGGTVAAVFASRYQENVKQLVLMNAPLDEEFSGSIPQPLAPLLNPLFGQIFCQNPLKMVGQPIESSGPYSLDVNDQVAYQQPLLSDGNAGFAAMEICKQMKKSGGQATRAALEALSEDEAPETVVAWGLNDVWLGERAPSAVPKNAKIIGVSGVGHFAPEDWAEKAADVILGVQADES</sequence>
<feature type="non-terminal residue" evidence="1">
    <location>
        <position position="1"/>
    </location>
</feature>
<comment type="caution">
    <text evidence="1">The sequence shown here is derived from an EMBL/GenBank/DDBJ whole genome shotgun (WGS) entry which is preliminary data.</text>
</comment>
<evidence type="ECO:0000313" key="2">
    <source>
        <dbReference type="Proteomes" id="UP001190700"/>
    </source>
</evidence>
<reference evidence="1 2" key="1">
    <citation type="journal article" date="2015" name="Genome Biol. Evol.">
        <title>Comparative Genomics of a Bacterivorous Green Alga Reveals Evolutionary Causalities and Consequences of Phago-Mixotrophic Mode of Nutrition.</title>
        <authorList>
            <person name="Burns J.A."/>
            <person name="Paasch A."/>
            <person name="Narechania A."/>
            <person name="Kim E."/>
        </authorList>
    </citation>
    <scope>NUCLEOTIDE SEQUENCE [LARGE SCALE GENOMIC DNA]</scope>
    <source>
        <strain evidence="1 2">PLY_AMNH</strain>
    </source>
</reference>
<gene>
    <name evidence="1" type="ORF">CYMTET_11935</name>
</gene>
<organism evidence="1 2">
    <name type="scientific">Cymbomonas tetramitiformis</name>
    <dbReference type="NCBI Taxonomy" id="36881"/>
    <lineage>
        <taxon>Eukaryota</taxon>
        <taxon>Viridiplantae</taxon>
        <taxon>Chlorophyta</taxon>
        <taxon>Pyramimonadophyceae</taxon>
        <taxon>Pyramimonadales</taxon>
        <taxon>Pyramimonadaceae</taxon>
        <taxon>Cymbomonas</taxon>
    </lineage>
</organism>
<dbReference type="Proteomes" id="UP001190700">
    <property type="component" value="Unassembled WGS sequence"/>
</dbReference>
<dbReference type="Gene3D" id="3.40.50.1820">
    <property type="entry name" value="alpha/beta hydrolase"/>
    <property type="match status" value="1"/>
</dbReference>
<name>A0AAE0LCD1_9CHLO</name>
<dbReference type="SUPFAM" id="SSF53474">
    <property type="entry name" value="alpha/beta-Hydrolases"/>
    <property type="match status" value="1"/>
</dbReference>
<protein>
    <recommendedName>
        <fullName evidence="3">AB hydrolase-1 domain-containing protein</fullName>
    </recommendedName>
</protein>
<evidence type="ECO:0000313" key="1">
    <source>
        <dbReference type="EMBL" id="KAK3280216.1"/>
    </source>
</evidence>
<dbReference type="PANTHER" id="PTHR43194">
    <property type="entry name" value="HYDROLASE ALPHA/BETA FOLD FAMILY"/>
    <property type="match status" value="1"/>
</dbReference>
<dbReference type="InterPro" id="IPR050228">
    <property type="entry name" value="Carboxylesterase_BioH"/>
</dbReference>
<dbReference type="EMBL" id="LGRX02004483">
    <property type="protein sequence ID" value="KAK3280216.1"/>
    <property type="molecule type" value="Genomic_DNA"/>
</dbReference>
<dbReference type="PANTHER" id="PTHR43194:SF2">
    <property type="entry name" value="PEROXISOMAL MEMBRANE PROTEIN LPX1"/>
    <property type="match status" value="1"/>
</dbReference>